<protein>
    <recommendedName>
        <fullName evidence="6">rRNA biogenesis protein RRP36</fullName>
    </recommendedName>
</protein>
<evidence type="ECO:0000256" key="5">
    <source>
        <dbReference type="ARBA" id="ARBA00023242"/>
    </source>
</evidence>
<keyword evidence="4 6" id="KW-0698">rRNA processing</keyword>
<evidence type="ECO:0000256" key="3">
    <source>
        <dbReference type="ARBA" id="ARBA00022517"/>
    </source>
</evidence>
<dbReference type="PANTHER" id="PTHR21738">
    <property type="entry name" value="RIBOSOMAL RNA PROCESSING PROTEIN 36 HOMOLOG"/>
    <property type="match status" value="1"/>
</dbReference>
<dbReference type="GO" id="GO:0005730">
    <property type="term" value="C:nucleolus"/>
    <property type="evidence" value="ECO:0007669"/>
    <property type="project" value="UniProtKB-SubCell"/>
</dbReference>
<evidence type="ECO:0000256" key="1">
    <source>
        <dbReference type="ARBA" id="ARBA00004604"/>
    </source>
</evidence>
<keyword evidence="3 6" id="KW-0690">Ribosome biogenesis</keyword>
<comment type="subunit">
    <text evidence="6">Associates with 90S and pre-40S pre-ribosomal particles.</text>
</comment>
<dbReference type="AlphaFoldDB" id="A0A914S3Z3"/>
<keyword evidence="5 6" id="KW-0539">Nucleus</keyword>
<reference evidence="9" key="1">
    <citation type="submission" date="2022-11" db="UniProtKB">
        <authorList>
            <consortium name="WormBaseParasite"/>
        </authorList>
    </citation>
    <scope>IDENTIFICATION</scope>
</reference>
<keyword evidence="7" id="KW-0175">Coiled coil</keyword>
<comment type="subcellular location">
    <subcellularLocation>
        <location evidence="1 6">Nucleus</location>
        <location evidence="1 6">Nucleolus</location>
    </subcellularLocation>
</comment>
<name>A0A914S3Z3_PAREQ</name>
<evidence type="ECO:0000313" key="8">
    <source>
        <dbReference type="Proteomes" id="UP000887564"/>
    </source>
</evidence>
<keyword evidence="8" id="KW-1185">Reference proteome</keyword>
<proteinExistence type="inferred from homology"/>
<dbReference type="InterPro" id="IPR009292">
    <property type="entry name" value="RRP36"/>
</dbReference>
<organism evidence="8 9">
    <name type="scientific">Parascaris equorum</name>
    <name type="common">Equine roundworm</name>
    <dbReference type="NCBI Taxonomy" id="6256"/>
    <lineage>
        <taxon>Eukaryota</taxon>
        <taxon>Metazoa</taxon>
        <taxon>Ecdysozoa</taxon>
        <taxon>Nematoda</taxon>
        <taxon>Chromadorea</taxon>
        <taxon>Rhabditida</taxon>
        <taxon>Spirurina</taxon>
        <taxon>Ascaridomorpha</taxon>
        <taxon>Ascaridoidea</taxon>
        <taxon>Ascarididae</taxon>
        <taxon>Parascaris</taxon>
    </lineage>
</organism>
<dbReference type="Proteomes" id="UP000887564">
    <property type="component" value="Unplaced"/>
</dbReference>
<evidence type="ECO:0000256" key="4">
    <source>
        <dbReference type="ARBA" id="ARBA00022552"/>
    </source>
</evidence>
<evidence type="ECO:0000256" key="6">
    <source>
        <dbReference type="RuleBase" id="RU368027"/>
    </source>
</evidence>
<accession>A0A914S3Z3</accession>
<evidence type="ECO:0000256" key="2">
    <source>
        <dbReference type="ARBA" id="ARBA00009418"/>
    </source>
</evidence>
<keyword evidence="6" id="KW-0687">Ribonucleoprotein</keyword>
<dbReference type="GO" id="GO:0030686">
    <property type="term" value="C:90S preribosome"/>
    <property type="evidence" value="ECO:0007669"/>
    <property type="project" value="TreeGrafter"/>
</dbReference>
<dbReference type="PANTHER" id="PTHR21738:SF0">
    <property type="entry name" value="RIBOSOMAL RNA PROCESSING PROTEIN 36 HOMOLOG"/>
    <property type="match status" value="1"/>
</dbReference>
<sequence>MLEKEIQKSKREDPERAQRAKEILRRMNNREKSLAEKERYKEVLREVRRENNERLRQGKKAVFLRRAELKMRVMEKKFEELKKTNTLDRYLEKKAKKQNRKADRPMCHAN</sequence>
<evidence type="ECO:0000313" key="9">
    <source>
        <dbReference type="WBParaSite" id="PEQ_0001305201-mRNA-1"/>
    </source>
</evidence>
<comment type="function">
    <text evidence="6">Component of the 90S pre-ribosome involved in the maturation of rRNAs. Required for early cleavages of the pre-RNAs in the 40S ribosomal subunit maturation pathway.</text>
</comment>
<evidence type="ECO:0000256" key="7">
    <source>
        <dbReference type="SAM" id="Coils"/>
    </source>
</evidence>
<dbReference type="GO" id="GO:0000462">
    <property type="term" value="P:maturation of SSU-rRNA from tricistronic rRNA transcript (SSU-rRNA, 5.8S rRNA, LSU-rRNA)"/>
    <property type="evidence" value="ECO:0007669"/>
    <property type="project" value="TreeGrafter"/>
</dbReference>
<dbReference type="WBParaSite" id="PEQ_0001305201-mRNA-1">
    <property type="protein sequence ID" value="PEQ_0001305201-mRNA-1"/>
    <property type="gene ID" value="PEQ_0001305201"/>
</dbReference>
<dbReference type="Pfam" id="PF06102">
    <property type="entry name" value="RRP36"/>
    <property type="match status" value="1"/>
</dbReference>
<comment type="similarity">
    <text evidence="2 6">Belongs to the RRP36 family.</text>
</comment>
<feature type="coiled-coil region" evidence="7">
    <location>
        <begin position="17"/>
        <end position="84"/>
    </location>
</feature>